<keyword evidence="14" id="KW-0489">Methyltransferase</keyword>
<dbReference type="GO" id="GO:0032259">
    <property type="term" value="P:methylation"/>
    <property type="evidence" value="ECO:0007669"/>
    <property type="project" value="UniProtKB-KW"/>
</dbReference>
<sequence length="226" mass="23269">MNRNQQPWILNAEITRPDRHLVDALGEIETGNLADASPLVQVFPSAIRRLVGDRDFCGPALTVWTNPGDLLYPLRSADLVEAGDVVVIDGGGWTEAALIGEIYAGVVAARGAVGIVVDGAIRDLAGIAEAGIPAYARCAIPGKQTLAGPGSINTAIDCSGVRIEPGDLIRADETGVVVIPRKAAAEVLAAARKVAEAEAGWIAAAREQGLSGALGLDAVIEANRPG</sequence>
<dbReference type="GO" id="GO:0008948">
    <property type="term" value="F:oxaloacetate decarboxylase activity"/>
    <property type="evidence" value="ECO:0007669"/>
    <property type="project" value="UniProtKB-EC"/>
</dbReference>
<evidence type="ECO:0000256" key="9">
    <source>
        <dbReference type="ARBA" id="ARBA00029596"/>
    </source>
</evidence>
<keyword evidence="14" id="KW-0808">Transferase</keyword>
<evidence type="ECO:0000256" key="1">
    <source>
        <dbReference type="ARBA" id="ARBA00001342"/>
    </source>
</evidence>
<dbReference type="EMBL" id="NMVQ01000023">
    <property type="protein sequence ID" value="OYO20852.1"/>
    <property type="molecule type" value="Genomic_DNA"/>
</dbReference>
<dbReference type="GO" id="GO:0047443">
    <property type="term" value="F:4-hydroxy-4-methyl-2-oxoglutarate aldolase activity"/>
    <property type="evidence" value="ECO:0007669"/>
    <property type="project" value="UniProtKB-EC"/>
</dbReference>
<dbReference type="RefSeq" id="WP_094364279.1">
    <property type="nucleotide sequence ID" value="NZ_NMVQ01000023.1"/>
</dbReference>
<keyword evidence="15" id="KW-1185">Reference proteome</keyword>
<organism evidence="14 15">
    <name type="scientific">Enemella dayhoffiae</name>
    <dbReference type="NCBI Taxonomy" id="2016507"/>
    <lineage>
        <taxon>Bacteria</taxon>
        <taxon>Bacillati</taxon>
        <taxon>Actinomycetota</taxon>
        <taxon>Actinomycetes</taxon>
        <taxon>Propionibacteriales</taxon>
        <taxon>Propionibacteriaceae</taxon>
        <taxon>Enemella</taxon>
    </lineage>
</organism>
<name>A0A255GZP0_9ACTN</name>
<comment type="subunit">
    <text evidence="4">Homotrimer.</text>
</comment>
<comment type="cofactor">
    <cofactor evidence="13">
        <name>Mg(2+)</name>
        <dbReference type="ChEBI" id="CHEBI:18420"/>
    </cofactor>
</comment>
<proteinExistence type="inferred from homology"/>
<evidence type="ECO:0000313" key="15">
    <source>
        <dbReference type="Proteomes" id="UP000216311"/>
    </source>
</evidence>
<gene>
    <name evidence="14" type="ORF">CGZ93_11530</name>
</gene>
<dbReference type="PANTHER" id="PTHR33254:SF4">
    <property type="entry name" value="4-HYDROXY-4-METHYL-2-OXOGLUTARATE ALDOLASE 3-RELATED"/>
    <property type="match status" value="1"/>
</dbReference>
<dbReference type="InterPro" id="IPR036704">
    <property type="entry name" value="RraA/RraA-like_sf"/>
</dbReference>
<reference evidence="14 15" key="1">
    <citation type="submission" date="2017-07" db="EMBL/GenBank/DDBJ databases">
        <title>Draft whole genome sequences of clinical Proprionibacteriaceae strains.</title>
        <authorList>
            <person name="Bernier A.-M."/>
            <person name="Bernard K."/>
            <person name="Domingo M.-C."/>
        </authorList>
    </citation>
    <scope>NUCLEOTIDE SEQUENCE [LARGE SCALE GENOMIC DNA]</scope>
    <source>
        <strain evidence="14 15">NML 130396</strain>
    </source>
</reference>
<dbReference type="AlphaFoldDB" id="A0A255GZP0"/>
<dbReference type="PANTHER" id="PTHR33254">
    <property type="entry name" value="4-HYDROXY-4-METHYL-2-OXOGLUTARATE ALDOLASE 3-RELATED"/>
    <property type="match status" value="1"/>
</dbReference>
<dbReference type="Pfam" id="PF03737">
    <property type="entry name" value="RraA-like"/>
    <property type="match status" value="1"/>
</dbReference>
<comment type="caution">
    <text evidence="14">The sequence shown here is derived from an EMBL/GenBank/DDBJ whole genome shotgun (WGS) entry which is preliminary data.</text>
</comment>
<evidence type="ECO:0000256" key="4">
    <source>
        <dbReference type="ARBA" id="ARBA00011233"/>
    </source>
</evidence>
<evidence type="ECO:0000256" key="7">
    <source>
        <dbReference type="ARBA" id="ARBA00016549"/>
    </source>
</evidence>
<evidence type="ECO:0000256" key="5">
    <source>
        <dbReference type="ARBA" id="ARBA00012213"/>
    </source>
</evidence>
<keyword evidence="13" id="KW-0460">Magnesium</keyword>
<dbReference type="SUPFAM" id="SSF89562">
    <property type="entry name" value="RraA-like"/>
    <property type="match status" value="1"/>
</dbReference>
<feature type="binding site" evidence="13">
    <location>
        <position position="123"/>
    </location>
    <ligand>
        <name>substrate</name>
    </ligand>
</feature>
<comment type="cofactor">
    <cofactor evidence="2">
        <name>a divalent metal cation</name>
        <dbReference type="ChEBI" id="CHEBI:60240"/>
    </cofactor>
</comment>
<evidence type="ECO:0000256" key="2">
    <source>
        <dbReference type="ARBA" id="ARBA00001968"/>
    </source>
</evidence>
<dbReference type="GO" id="GO:0046872">
    <property type="term" value="F:metal ion binding"/>
    <property type="evidence" value="ECO:0007669"/>
    <property type="project" value="UniProtKB-KW"/>
</dbReference>
<evidence type="ECO:0000256" key="12">
    <source>
        <dbReference type="ARBA" id="ARBA00047973"/>
    </source>
</evidence>
<comment type="catalytic activity">
    <reaction evidence="12">
        <text>oxaloacetate + H(+) = pyruvate + CO2</text>
        <dbReference type="Rhea" id="RHEA:15641"/>
        <dbReference type="ChEBI" id="CHEBI:15361"/>
        <dbReference type="ChEBI" id="CHEBI:15378"/>
        <dbReference type="ChEBI" id="CHEBI:16452"/>
        <dbReference type="ChEBI" id="CHEBI:16526"/>
        <dbReference type="EC" id="4.1.1.112"/>
    </reaction>
</comment>
<dbReference type="GO" id="GO:0008168">
    <property type="term" value="F:methyltransferase activity"/>
    <property type="evidence" value="ECO:0007669"/>
    <property type="project" value="UniProtKB-KW"/>
</dbReference>
<dbReference type="InterPro" id="IPR005493">
    <property type="entry name" value="RraA/RraA-like"/>
</dbReference>
<evidence type="ECO:0000313" key="14">
    <source>
        <dbReference type="EMBL" id="OYO20852.1"/>
    </source>
</evidence>
<evidence type="ECO:0000256" key="13">
    <source>
        <dbReference type="PIRSR" id="PIRSR605493-1"/>
    </source>
</evidence>
<dbReference type="EC" id="4.1.1.112" evidence="6"/>
<keyword evidence="13" id="KW-0479">Metal-binding</keyword>
<accession>A0A255GZP0</accession>
<feature type="binding site" evidence="13">
    <location>
        <position position="122"/>
    </location>
    <ligand>
        <name>substrate</name>
    </ligand>
</feature>
<dbReference type="CDD" id="cd16841">
    <property type="entry name" value="RraA_family"/>
    <property type="match status" value="1"/>
</dbReference>
<evidence type="ECO:0000256" key="3">
    <source>
        <dbReference type="ARBA" id="ARBA00008621"/>
    </source>
</evidence>
<comment type="similarity">
    <text evidence="3">Belongs to the class II aldolase/RraA-like family.</text>
</comment>
<dbReference type="OrthoDB" id="9805307at2"/>
<evidence type="ECO:0000256" key="10">
    <source>
        <dbReference type="ARBA" id="ARBA00030169"/>
    </source>
</evidence>
<evidence type="ECO:0000256" key="11">
    <source>
        <dbReference type="ARBA" id="ARBA00032305"/>
    </source>
</evidence>
<evidence type="ECO:0000256" key="6">
    <source>
        <dbReference type="ARBA" id="ARBA00012947"/>
    </source>
</evidence>
<comment type="catalytic activity">
    <reaction evidence="1">
        <text>4-hydroxy-4-methyl-2-oxoglutarate = 2 pyruvate</text>
        <dbReference type="Rhea" id="RHEA:22748"/>
        <dbReference type="ChEBI" id="CHEBI:15361"/>
        <dbReference type="ChEBI" id="CHEBI:58276"/>
        <dbReference type="EC" id="4.1.3.17"/>
    </reaction>
</comment>
<dbReference type="Gene3D" id="3.50.30.40">
    <property type="entry name" value="Ribonuclease E inhibitor RraA/RraA-like"/>
    <property type="match status" value="1"/>
</dbReference>
<dbReference type="Proteomes" id="UP000216311">
    <property type="component" value="Unassembled WGS sequence"/>
</dbReference>
<comment type="function">
    <text evidence="8">Catalyzes the aldol cleavage of 4-hydroxy-4-methyl-2-oxoglutarate (HMG) into 2 molecules of pyruvate. Also contains a secondary oxaloacetate (OAA) decarboxylase activity due to the common pyruvate enolate transition state formed following C-C bond cleavage in the retro-aldol and decarboxylation reactions.</text>
</comment>
<evidence type="ECO:0000256" key="8">
    <source>
        <dbReference type="ARBA" id="ARBA00025046"/>
    </source>
</evidence>
<protein>
    <recommendedName>
        <fullName evidence="7">Putative 4-hydroxy-4-methyl-2-oxoglutarate aldolase</fullName>
        <ecNumber evidence="6">4.1.1.112</ecNumber>
        <ecNumber evidence="5">4.1.3.17</ecNumber>
    </recommendedName>
    <alternativeName>
        <fullName evidence="11">Oxaloacetate decarboxylase</fullName>
    </alternativeName>
    <alternativeName>
        <fullName evidence="9">Regulator of ribonuclease activity homolog</fullName>
    </alternativeName>
    <alternativeName>
        <fullName evidence="10">RraA-like protein</fullName>
    </alternativeName>
</protein>
<dbReference type="EC" id="4.1.3.17" evidence="5"/>